<keyword evidence="3" id="KW-1185">Reference proteome</keyword>
<dbReference type="RefSeq" id="WP_005539754.1">
    <property type="nucleotide sequence ID" value="NZ_JH378830.1"/>
</dbReference>
<gene>
    <name evidence="2" type="ORF">HMPREF9333_00624</name>
</gene>
<dbReference type="Proteomes" id="UP000003011">
    <property type="component" value="Unassembled WGS sequence"/>
</dbReference>
<dbReference type="HOGENOM" id="CLU_167443_4_1_9"/>
<comment type="caution">
    <text evidence="2">The sequence shown here is derived from an EMBL/GenBank/DDBJ whole genome shotgun (WGS) entry which is preliminary data.</text>
</comment>
<sequence length="84" mass="9689">MKEYIATFHTHLSAMITGKKLKENNIEFFLEPVPRKLSSSCGTCIRFTSHNCMEELMDRDCEAVYEVVHKQGSEVDYIMVLNIS</sequence>
<protein>
    <recommendedName>
        <fullName evidence="1">Putative Se/S carrier protein-like domain-containing protein</fullName>
    </recommendedName>
</protein>
<dbReference type="STRING" id="679200.HMPREF9333_00624"/>
<dbReference type="EMBL" id="ACZL01000012">
    <property type="protein sequence ID" value="EHI56094.1"/>
    <property type="molecule type" value="Genomic_DNA"/>
</dbReference>
<evidence type="ECO:0000313" key="3">
    <source>
        <dbReference type="Proteomes" id="UP000003011"/>
    </source>
</evidence>
<feature type="domain" description="Putative Se/S carrier protein-like" evidence="1">
    <location>
        <begin position="3"/>
        <end position="50"/>
    </location>
</feature>
<accession>G5GGD4</accession>
<dbReference type="InterPro" id="IPR021778">
    <property type="entry name" value="Se/S_carrier-like"/>
</dbReference>
<dbReference type="PATRIC" id="fig|679200.3.peg.658"/>
<reference evidence="2 3" key="1">
    <citation type="submission" date="2011-08" db="EMBL/GenBank/DDBJ databases">
        <title>The Genome Sequence of Johnsonella ignava ATCC 51276.</title>
        <authorList>
            <consortium name="The Broad Institute Genome Sequencing Platform"/>
            <person name="Earl A."/>
            <person name="Ward D."/>
            <person name="Feldgarden M."/>
            <person name="Gevers D."/>
            <person name="Izard J."/>
            <person name="Blanton J.M."/>
            <person name="Baranova O.V."/>
            <person name="Dewhirst F.E."/>
            <person name="Young S.K."/>
            <person name="Zeng Q."/>
            <person name="Gargeya S."/>
            <person name="Fitzgerald M."/>
            <person name="Haas B."/>
            <person name="Abouelleil A."/>
            <person name="Alvarado L."/>
            <person name="Arachchi H.M."/>
            <person name="Berlin A."/>
            <person name="Brown A."/>
            <person name="Chapman S.B."/>
            <person name="Chen Z."/>
            <person name="Dunbar C."/>
            <person name="Freedman E."/>
            <person name="Gearin G."/>
            <person name="Gellesch M."/>
            <person name="Goldberg J."/>
            <person name="Griggs A."/>
            <person name="Gujja S."/>
            <person name="Heiman D."/>
            <person name="Howarth C."/>
            <person name="Larson L."/>
            <person name="Lui A."/>
            <person name="MacDonald P.J.P."/>
            <person name="Montmayeur A."/>
            <person name="Murphy C."/>
            <person name="Neiman D."/>
            <person name="Pearson M."/>
            <person name="Priest M."/>
            <person name="Roberts A."/>
            <person name="Saif S."/>
            <person name="Shea T."/>
            <person name="Shenoy N."/>
            <person name="Sisk P."/>
            <person name="Stolte C."/>
            <person name="Sykes S."/>
            <person name="Wortman J."/>
            <person name="Nusbaum C."/>
            <person name="Birren B."/>
        </authorList>
    </citation>
    <scope>NUCLEOTIDE SEQUENCE [LARGE SCALE GENOMIC DNA]</scope>
    <source>
        <strain evidence="2 3">ATCC 51276</strain>
    </source>
</reference>
<evidence type="ECO:0000313" key="2">
    <source>
        <dbReference type="EMBL" id="EHI56094.1"/>
    </source>
</evidence>
<dbReference type="Pfam" id="PF11823">
    <property type="entry name" value="Se_S_carrier"/>
    <property type="match status" value="1"/>
</dbReference>
<dbReference type="OrthoDB" id="3192849at2"/>
<evidence type="ECO:0000259" key="1">
    <source>
        <dbReference type="Pfam" id="PF11823"/>
    </source>
</evidence>
<dbReference type="AlphaFoldDB" id="G5GGD4"/>
<proteinExistence type="predicted"/>
<organism evidence="2 3">
    <name type="scientific">Johnsonella ignava ATCC 51276</name>
    <dbReference type="NCBI Taxonomy" id="679200"/>
    <lineage>
        <taxon>Bacteria</taxon>
        <taxon>Bacillati</taxon>
        <taxon>Bacillota</taxon>
        <taxon>Clostridia</taxon>
        <taxon>Lachnospirales</taxon>
        <taxon>Lachnospiraceae</taxon>
        <taxon>Johnsonella</taxon>
    </lineage>
</organism>
<name>G5GGD4_9FIRM</name>